<dbReference type="EMBL" id="JAHCVI010000002">
    <property type="protein sequence ID" value="KAG7289352.1"/>
    <property type="molecule type" value="Genomic_DNA"/>
</dbReference>
<keyword evidence="3" id="KW-0560">Oxidoreductase</keyword>
<dbReference type="InterPro" id="IPR036291">
    <property type="entry name" value="NAD(P)-bd_dom_sf"/>
</dbReference>
<accession>A0AAD4HYS7</accession>
<dbReference type="Gene3D" id="3.40.50.720">
    <property type="entry name" value="NAD(P)-binding Rossmann-like Domain"/>
    <property type="match status" value="1"/>
</dbReference>
<comment type="similarity">
    <text evidence="1">Belongs to the short-chain dehydrogenases/reductases (SDR) family.</text>
</comment>
<dbReference type="PANTHER" id="PTHR43639">
    <property type="entry name" value="OXIDOREDUCTASE, SHORT-CHAIN DEHYDROGENASE/REDUCTASE FAMILY (AFU_ORTHOLOGUE AFUA_5G02870)"/>
    <property type="match status" value="1"/>
</dbReference>
<keyword evidence="2" id="KW-0521">NADP</keyword>
<dbReference type="AlphaFoldDB" id="A0AAD4HYS7"/>
<dbReference type="PRINTS" id="PR00081">
    <property type="entry name" value="GDHRDH"/>
</dbReference>
<dbReference type="SUPFAM" id="SSF51735">
    <property type="entry name" value="NAD(P)-binding Rossmann-fold domains"/>
    <property type="match status" value="1"/>
</dbReference>
<dbReference type="InterPro" id="IPR002347">
    <property type="entry name" value="SDR_fam"/>
</dbReference>
<sequence>MPGVNPAYFPKVIPFTKTWHTGPYDFISPTRSELSAAGRNVIVTGGATGIGNAIAVAFAQAGAKSVAIVGRRLDALKSGAATISAALPTGSDTQVLYEQADLLSRADTTKALQSIASKVGGTIDILVSNAGPTADFTAVADVTDEQLLGHFQSFVLTALHAIQAFLPLAGPEPVLLSTNTCFAHWPAIPNSSLYSLSRLALLKLTDNVQVENPHVRVVSVQPGWVATAANGYQPEATDSADLPGQFYVWLASPEAAFLKGKFVWANWDAQELMKRADEIQSSRLLTIALQGADL</sequence>
<gene>
    <name evidence="4" type="ORF">NEMBOFW57_005719</name>
</gene>
<protein>
    <recommendedName>
        <fullName evidence="6">Oxidoreductase</fullName>
    </recommendedName>
</protein>
<evidence type="ECO:0000313" key="4">
    <source>
        <dbReference type="EMBL" id="KAG7289352.1"/>
    </source>
</evidence>
<evidence type="ECO:0000256" key="3">
    <source>
        <dbReference type="ARBA" id="ARBA00023002"/>
    </source>
</evidence>
<comment type="caution">
    <text evidence="4">The sequence shown here is derived from an EMBL/GenBank/DDBJ whole genome shotgun (WGS) entry which is preliminary data.</text>
</comment>
<reference evidence="4" key="1">
    <citation type="submission" date="2023-02" db="EMBL/GenBank/DDBJ databases">
        <authorList>
            <person name="Palmer J.M."/>
        </authorList>
    </citation>
    <scope>NUCLEOTIDE SEQUENCE</scope>
    <source>
        <strain evidence="4">FW57</strain>
    </source>
</reference>
<organism evidence="4 5">
    <name type="scientific">Staphylotrichum longicolle</name>
    <dbReference type="NCBI Taxonomy" id="669026"/>
    <lineage>
        <taxon>Eukaryota</taxon>
        <taxon>Fungi</taxon>
        <taxon>Dikarya</taxon>
        <taxon>Ascomycota</taxon>
        <taxon>Pezizomycotina</taxon>
        <taxon>Sordariomycetes</taxon>
        <taxon>Sordariomycetidae</taxon>
        <taxon>Sordariales</taxon>
        <taxon>Chaetomiaceae</taxon>
        <taxon>Staphylotrichum</taxon>
    </lineage>
</organism>
<dbReference type="Pfam" id="PF00106">
    <property type="entry name" value="adh_short"/>
    <property type="match status" value="1"/>
</dbReference>
<dbReference type="Proteomes" id="UP001197093">
    <property type="component" value="Unassembled WGS sequence"/>
</dbReference>
<evidence type="ECO:0008006" key="6">
    <source>
        <dbReference type="Google" id="ProtNLM"/>
    </source>
</evidence>
<dbReference type="GO" id="GO:0016491">
    <property type="term" value="F:oxidoreductase activity"/>
    <property type="evidence" value="ECO:0007669"/>
    <property type="project" value="UniProtKB-KW"/>
</dbReference>
<evidence type="ECO:0000256" key="1">
    <source>
        <dbReference type="ARBA" id="ARBA00006484"/>
    </source>
</evidence>
<proteinExistence type="inferred from homology"/>
<dbReference type="PANTHER" id="PTHR43639:SF1">
    <property type="entry name" value="SHORT-CHAIN DEHYDROGENASE_REDUCTASE FAMILY PROTEIN"/>
    <property type="match status" value="1"/>
</dbReference>
<dbReference type="CDD" id="cd05233">
    <property type="entry name" value="SDR_c"/>
    <property type="match status" value="1"/>
</dbReference>
<name>A0AAD4HYS7_9PEZI</name>
<keyword evidence="5" id="KW-1185">Reference proteome</keyword>
<evidence type="ECO:0000313" key="5">
    <source>
        <dbReference type="Proteomes" id="UP001197093"/>
    </source>
</evidence>
<evidence type="ECO:0000256" key="2">
    <source>
        <dbReference type="ARBA" id="ARBA00022857"/>
    </source>
</evidence>